<sequence>MFHLIYVECKSVWHVFFPSIFVISYPSSSSFFSGYCYQYQTCAGSKSNYTVNNTFDANLQLILQSLSSNTNTTGFFNDTKGFPYNVNNVTNTTLFNQKLEILLDGIIKRATYGPRQLSYPLLFAMNETSYLPFQTIYGLAQCTRDLSEDDCNNCLTDQLQYIPIYFEGKIGARILFGSCFTRYESATFYKGSKRLQQAPPPDEGVSEKVSDSMEILDNESRIFDLATIKLVTNNFAEANKLGEGGFGSVYKGTLADGRDIAVPSRDNNWIGDRYNIIGGIAKGLLYLHNESQGKIIHRDLKASNILLDSELNPKIADFGLVRMFDIDQTRGVTDRIAGTFGYMTPEYVRRGHFSSKSADVYSFGVLILKLVSGQMNDNNDIDDEDDLLTYVWEHWRKMLISNIVDSTMGNNYPMNETLR</sequence>
<evidence type="ECO:0000256" key="7">
    <source>
        <dbReference type="ARBA" id="ARBA00022777"/>
    </source>
</evidence>
<dbReference type="Pfam" id="PF00069">
    <property type="entry name" value="Pkinase"/>
    <property type="match status" value="1"/>
</dbReference>
<dbReference type="InterPro" id="IPR052059">
    <property type="entry name" value="CR_Ser/Thr_kinase"/>
</dbReference>
<dbReference type="OMA" id="IYVECKS"/>
<dbReference type="Proteomes" id="UP000036987">
    <property type="component" value="Unassembled WGS sequence"/>
</dbReference>
<dbReference type="SMART" id="SM00220">
    <property type="entry name" value="S_TKc"/>
    <property type="match status" value="1"/>
</dbReference>
<dbReference type="PROSITE" id="PS51473">
    <property type="entry name" value="GNK2"/>
    <property type="match status" value="1"/>
</dbReference>
<evidence type="ECO:0000256" key="2">
    <source>
        <dbReference type="ARBA" id="ARBA00022527"/>
    </source>
</evidence>
<dbReference type="Gene3D" id="3.30.430.20">
    <property type="entry name" value="Gnk2 domain, C-X8-C-X2-C motif"/>
    <property type="match status" value="1"/>
</dbReference>
<dbReference type="GO" id="GO:0004674">
    <property type="term" value="F:protein serine/threonine kinase activity"/>
    <property type="evidence" value="ECO:0000318"/>
    <property type="project" value="GO_Central"/>
</dbReference>
<keyword evidence="8" id="KW-0067">ATP-binding</keyword>
<comment type="catalytic activity">
    <reaction evidence="11">
        <text>L-threonyl-[protein] + ATP = O-phospho-L-threonyl-[protein] + ADP + H(+)</text>
        <dbReference type="Rhea" id="RHEA:46608"/>
        <dbReference type="Rhea" id="RHEA-COMP:11060"/>
        <dbReference type="Rhea" id="RHEA-COMP:11605"/>
        <dbReference type="ChEBI" id="CHEBI:15378"/>
        <dbReference type="ChEBI" id="CHEBI:30013"/>
        <dbReference type="ChEBI" id="CHEBI:30616"/>
        <dbReference type="ChEBI" id="CHEBI:61977"/>
        <dbReference type="ChEBI" id="CHEBI:456216"/>
        <dbReference type="EC" id="2.7.11.1"/>
    </reaction>
</comment>
<keyword evidence="3" id="KW-0808">Transferase</keyword>
<evidence type="ECO:0000256" key="12">
    <source>
        <dbReference type="ARBA" id="ARBA00048679"/>
    </source>
</evidence>
<organism evidence="15 16">
    <name type="scientific">Zostera marina</name>
    <name type="common">Eelgrass</name>
    <dbReference type="NCBI Taxonomy" id="29655"/>
    <lineage>
        <taxon>Eukaryota</taxon>
        <taxon>Viridiplantae</taxon>
        <taxon>Streptophyta</taxon>
        <taxon>Embryophyta</taxon>
        <taxon>Tracheophyta</taxon>
        <taxon>Spermatophyta</taxon>
        <taxon>Magnoliopsida</taxon>
        <taxon>Liliopsida</taxon>
        <taxon>Zosteraceae</taxon>
        <taxon>Zostera</taxon>
    </lineage>
</organism>
<dbReference type="PROSITE" id="PS50011">
    <property type="entry name" value="PROTEIN_KINASE_DOM"/>
    <property type="match status" value="1"/>
</dbReference>
<dbReference type="GO" id="GO:0006955">
    <property type="term" value="P:immune response"/>
    <property type="evidence" value="ECO:0000318"/>
    <property type="project" value="GO_Central"/>
</dbReference>
<evidence type="ECO:0000256" key="6">
    <source>
        <dbReference type="ARBA" id="ARBA00022741"/>
    </source>
</evidence>
<evidence type="ECO:0000259" key="14">
    <source>
        <dbReference type="PROSITE" id="PS51473"/>
    </source>
</evidence>
<dbReference type="OrthoDB" id="4062651at2759"/>
<accession>A0A0K9NNI0</accession>
<evidence type="ECO:0000256" key="5">
    <source>
        <dbReference type="ARBA" id="ARBA00022737"/>
    </source>
</evidence>
<dbReference type="InterPro" id="IPR000719">
    <property type="entry name" value="Prot_kinase_dom"/>
</dbReference>
<evidence type="ECO:0000256" key="11">
    <source>
        <dbReference type="ARBA" id="ARBA00047899"/>
    </source>
</evidence>
<dbReference type="PANTHER" id="PTHR47973">
    <property type="entry name" value="CYSTEINE-RICH RECEPTOR-LIKE PROTEIN KINASE 3"/>
    <property type="match status" value="1"/>
</dbReference>
<dbReference type="InterPro" id="IPR008271">
    <property type="entry name" value="Ser/Thr_kinase_AS"/>
</dbReference>
<reference evidence="16" key="1">
    <citation type="journal article" date="2016" name="Nature">
        <title>The genome of the seagrass Zostera marina reveals angiosperm adaptation to the sea.</title>
        <authorList>
            <person name="Olsen J.L."/>
            <person name="Rouze P."/>
            <person name="Verhelst B."/>
            <person name="Lin Y.-C."/>
            <person name="Bayer T."/>
            <person name="Collen J."/>
            <person name="Dattolo E."/>
            <person name="De Paoli E."/>
            <person name="Dittami S."/>
            <person name="Maumus F."/>
            <person name="Michel G."/>
            <person name="Kersting A."/>
            <person name="Lauritano C."/>
            <person name="Lohaus R."/>
            <person name="Toepel M."/>
            <person name="Tonon T."/>
            <person name="Vanneste K."/>
            <person name="Amirebrahimi M."/>
            <person name="Brakel J."/>
            <person name="Bostroem C."/>
            <person name="Chovatia M."/>
            <person name="Grimwood J."/>
            <person name="Jenkins J.W."/>
            <person name="Jueterbock A."/>
            <person name="Mraz A."/>
            <person name="Stam W.T."/>
            <person name="Tice H."/>
            <person name="Bornberg-Bauer E."/>
            <person name="Green P.J."/>
            <person name="Pearson G.A."/>
            <person name="Procaccini G."/>
            <person name="Duarte C.M."/>
            <person name="Schmutz J."/>
            <person name="Reusch T.B.H."/>
            <person name="Van de Peer Y."/>
        </authorList>
    </citation>
    <scope>NUCLEOTIDE SEQUENCE [LARGE SCALE GENOMIC DNA]</scope>
    <source>
        <strain evidence="16">cv. Finnish</strain>
    </source>
</reference>
<dbReference type="Gene3D" id="3.30.200.20">
    <property type="entry name" value="Phosphorylase Kinase, domain 1"/>
    <property type="match status" value="1"/>
</dbReference>
<keyword evidence="10" id="KW-0325">Glycoprotein</keyword>
<dbReference type="SUPFAM" id="SSF56112">
    <property type="entry name" value="Protein kinase-like (PK-like)"/>
    <property type="match status" value="1"/>
</dbReference>
<feature type="domain" description="Gnk2-homologous" evidence="14">
    <location>
        <begin position="77"/>
        <end position="188"/>
    </location>
</feature>
<keyword evidence="6" id="KW-0547">Nucleotide-binding</keyword>
<gene>
    <name evidence="15" type="ORF">ZOSMA_7G01910</name>
</gene>
<dbReference type="EMBL" id="LFYR01001978">
    <property type="protein sequence ID" value="KMZ58158.1"/>
    <property type="molecule type" value="Genomic_DNA"/>
</dbReference>
<dbReference type="InterPro" id="IPR011009">
    <property type="entry name" value="Kinase-like_dom_sf"/>
</dbReference>
<name>A0A0K9NNI0_ZOSMR</name>
<protein>
    <recommendedName>
        <fullName evidence="1">non-specific serine/threonine protein kinase</fullName>
        <ecNumber evidence="1">2.7.11.1</ecNumber>
    </recommendedName>
</protein>
<dbReference type="PROSITE" id="PS00108">
    <property type="entry name" value="PROTEIN_KINASE_ST"/>
    <property type="match status" value="1"/>
</dbReference>
<dbReference type="GO" id="GO:0007165">
    <property type="term" value="P:signal transduction"/>
    <property type="evidence" value="ECO:0000318"/>
    <property type="project" value="GO_Central"/>
</dbReference>
<evidence type="ECO:0000256" key="9">
    <source>
        <dbReference type="ARBA" id="ARBA00023170"/>
    </source>
</evidence>
<keyword evidence="2" id="KW-0723">Serine/threonine-protein kinase</keyword>
<proteinExistence type="predicted"/>
<evidence type="ECO:0000256" key="4">
    <source>
        <dbReference type="ARBA" id="ARBA00022729"/>
    </source>
</evidence>
<dbReference type="STRING" id="29655.A0A0K9NNI0"/>
<keyword evidence="7" id="KW-0418">Kinase</keyword>
<keyword evidence="5" id="KW-0677">Repeat</keyword>
<keyword evidence="4" id="KW-0732">Signal</keyword>
<evidence type="ECO:0000256" key="1">
    <source>
        <dbReference type="ARBA" id="ARBA00012513"/>
    </source>
</evidence>
<dbReference type="GO" id="GO:0005524">
    <property type="term" value="F:ATP binding"/>
    <property type="evidence" value="ECO:0007669"/>
    <property type="project" value="UniProtKB-KW"/>
</dbReference>
<dbReference type="GO" id="GO:0005886">
    <property type="term" value="C:plasma membrane"/>
    <property type="evidence" value="ECO:0000318"/>
    <property type="project" value="GO_Central"/>
</dbReference>
<comment type="catalytic activity">
    <reaction evidence="12">
        <text>L-seryl-[protein] + ATP = O-phospho-L-seryl-[protein] + ADP + H(+)</text>
        <dbReference type="Rhea" id="RHEA:17989"/>
        <dbReference type="Rhea" id="RHEA-COMP:9863"/>
        <dbReference type="Rhea" id="RHEA-COMP:11604"/>
        <dbReference type="ChEBI" id="CHEBI:15378"/>
        <dbReference type="ChEBI" id="CHEBI:29999"/>
        <dbReference type="ChEBI" id="CHEBI:30616"/>
        <dbReference type="ChEBI" id="CHEBI:83421"/>
        <dbReference type="ChEBI" id="CHEBI:456216"/>
        <dbReference type="EC" id="2.7.11.1"/>
    </reaction>
</comment>
<dbReference type="Pfam" id="PF01657">
    <property type="entry name" value="Stress-antifung"/>
    <property type="match status" value="1"/>
</dbReference>
<dbReference type="FunFam" id="1.10.510.10:FF:001023">
    <property type="entry name" value="Os07g0541700 protein"/>
    <property type="match status" value="1"/>
</dbReference>
<dbReference type="CDD" id="cd23509">
    <property type="entry name" value="Gnk2-like"/>
    <property type="match status" value="1"/>
</dbReference>
<comment type="caution">
    <text evidence="15">The sequence shown here is derived from an EMBL/GenBank/DDBJ whole genome shotgun (WGS) entry which is preliminary data.</text>
</comment>
<evidence type="ECO:0000313" key="15">
    <source>
        <dbReference type="EMBL" id="KMZ58158.1"/>
    </source>
</evidence>
<evidence type="ECO:0000256" key="8">
    <source>
        <dbReference type="ARBA" id="ARBA00022840"/>
    </source>
</evidence>
<dbReference type="InterPro" id="IPR002902">
    <property type="entry name" value="GNK2"/>
</dbReference>
<dbReference type="Gene3D" id="1.10.510.10">
    <property type="entry name" value="Transferase(Phosphotransferase) domain 1"/>
    <property type="match status" value="1"/>
</dbReference>
<feature type="domain" description="Protein kinase" evidence="13">
    <location>
        <begin position="165"/>
        <end position="419"/>
    </location>
</feature>
<evidence type="ECO:0000259" key="13">
    <source>
        <dbReference type="PROSITE" id="PS50011"/>
    </source>
</evidence>
<evidence type="ECO:0000313" key="16">
    <source>
        <dbReference type="Proteomes" id="UP000036987"/>
    </source>
</evidence>
<evidence type="ECO:0000256" key="10">
    <source>
        <dbReference type="ARBA" id="ARBA00023180"/>
    </source>
</evidence>
<evidence type="ECO:0000256" key="3">
    <source>
        <dbReference type="ARBA" id="ARBA00022679"/>
    </source>
</evidence>
<dbReference type="EC" id="2.7.11.1" evidence="1"/>
<keyword evidence="16" id="KW-1185">Reference proteome</keyword>
<dbReference type="InterPro" id="IPR038408">
    <property type="entry name" value="GNK2_sf"/>
</dbReference>
<dbReference type="AlphaFoldDB" id="A0A0K9NNI0"/>
<keyword evidence="9" id="KW-0675">Receptor</keyword>